<dbReference type="InterPro" id="IPR035940">
    <property type="entry name" value="CAP_sf"/>
</dbReference>
<dbReference type="PANTHER" id="PTHR31157:SF26">
    <property type="entry name" value="SCP-LIKE EXTRACELLULAR PROTEIN"/>
    <property type="match status" value="1"/>
</dbReference>
<dbReference type="InterPro" id="IPR029410">
    <property type="entry name" value="CAP_assoc"/>
</dbReference>
<keyword evidence="5" id="KW-1185">Reference proteome</keyword>
<organism evidence="4 5">
    <name type="scientific">Pullulanibacillus camelliae</name>
    <dbReference type="NCBI Taxonomy" id="1707096"/>
    <lineage>
        <taxon>Bacteria</taxon>
        <taxon>Bacillati</taxon>
        <taxon>Bacillota</taxon>
        <taxon>Bacilli</taxon>
        <taxon>Bacillales</taxon>
        <taxon>Sporolactobacillaceae</taxon>
        <taxon>Pullulanibacillus</taxon>
    </lineage>
</organism>
<evidence type="ECO:0000313" key="5">
    <source>
        <dbReference type="Proteomes" id="UP000628775"/>
    </source>
</evidence>
<dbReference type="Gene3D" id="3.40.33.10">
    <property type="entry name" value="CAP"/>
    <property type="match status" value="1"/>
</dbReference>
<dbReference type="RefSeq" id="WP_188692942.1">
    <property type="nucleotide sequence ID" value="NZ_BMIR01000008.1"/>
</dbReference>
<name>A0A8J2VZL1_9BACL</name>
<keyword evidence="1" id="KW-0812">Transmembrane</keyword>
<evidence type="ECO:0000313" key="4">
    <source>
        <dbReference type="EMBL" id="GGE41108.1"/>
    </source>
</evidence>
<dbReference type="PANTHER" id="PTHR31157">
    <property type="entry name" value="SCP DOMAIN-CONTAINING PROTEIN"/>
    <property type="match status" value="1"/>
</dbReference>
<reference evidence="4" key="2">
    <citation type="submission" date="2020-09" db="EMBL/GenBank/DDBJ databases">
        <authorList>
            <person name="Sun Q."/>
            <person name="Zhou Y."/>
        </authorList>
    </citation>
    <scope>NUCLEOTIDE SEQUENCE</scope>
    <source>
        <strain evidence="4">CGMCC 1.15371</strain>
    </source>
</reference>
<dbReference type="Proteomes" id="UP000628775">
    <property type="component" value="Unassembled WGS sequence"/>
</dbReference>
<dbReference type="InterPro" id="IPR014044">
    <property type="entry name" value="CAP_dom"/>
</dbReference>
<protein>
    <submittedName>
        <fullName evidence="4">Putative membrane protein YlbC</fullName>
    </submittedName>
</protein>
<keyword evidence="1" id="KW-0472">Membrane</keyword>
<accession>A0A8J2VZL1</accession>
<sequence>MTALRKSNVLILIIAIIVFLVTFMFDFSKQDSSSPSTESKIEYKKPTAFKVPKKGLHTLIGQTEKSVMNQFGEPERIDPTAYGYQWWIYGRGTQKYLQIGMENNKVVTVFALGKDLPTAPFKMGEDASDIYKKVTLNDSLTLTYKQAKVEFEFEEDELMVKPLIKFGNHWVQLYFDHFTNKLVGVRYWTSDLLIKQKPYTIVYRGHLDNPPEPSEQEWQNIDQAEEQEILDMTNIFRMNHQLKPVELNDPASQAAYLHSKEMNDKDYFSHDSKWQGSLSDRLQKQGVDFRVAGENIAWNYTDGISAVIGWINSEGHRKNLLDKRFTELGVGVYKKYYTQDFIQSP</sequence>
<gene>
    <name evidence="4" type="primary">ylbC</name>
    <name evidence="4" type="ORF">GCM10011391_19830</name>
</gene>
<dbReference type="EMBL" id="BMIR01000008">
    <property type="protein sequence ID" value="GGE41108.1"/>
    <property type="molecule type" value="Genomic_DNA"/>
</dbReference>
<dbReference type="SUPFAM" id="SSF55797">
    <property type="entry name" value="PR-1-like"/>
    <property type="match status" value="1"/>
</dbReference>
<dbReference type="AlphaFoldDB" id="A0A8J2VZL1"/>
<evidence type="ECO:0000259" key="3">
    <source>
        <dbReference type="Pfam" id="PF14504"/>
    </source>
</evidence>
<dbReference type="Pfam" id="PF00188">
    <property type="entry name" value="CAP"/>
    <property type="match status" value="1"/>
</dbReference>
<reference evidence="4" key="1">
    <citation type="journal article" date="2014" name="Int. J. Syst. Evol. Microbiol.">
        <title>Complete genome sequence of Corynebacterium casei LMG S-19264T (=DSM 44701T), isolated from a smear-ripened cheese.</title>
        <authorList>
            <consortium name="US DOE Joint Genome Institute (JGI-PGF)"/>
            <person name="Walter F."/>
            <person name="Albersmeier A."/>
            <person name="Kalinowski J."/>
            <person name="Ruckert C."/>
        </authorList>
    </citation>
    <scope>NUCLEOTIDE SEQUENCE</scope>
    <source>
        <strain evidence="4">CGMCC 1.15371</strain>
    </source>
</reference>
<feature type="domain" description="SCP" evidence="2">
    <location>
        <begin position="230"/>
        <end position="340"/>
    </location>
</feature>
<dbReference type="Pfam" id="PF14504">
    <property type="entry name" value="CAP_assoc_N"/>
    <property type="match status" value="1"/>
</dbReference>
<keyword evidence="1" id="KW-1133">Transmembrane helix</keyword>
<proteinExistence type="predicted"/>
<comment type="caution">
    <text evidence="4">The sequence shown here is derived from an EMBL/GenBank/DDBJ whole genome shotgun (WGS) entry which is preliminary data.</text>
</comment>
<feature type="domain" description="CAP-associated" evidence="3">
    <location>
        <begin position="60"/>
        <end position="199"/>
    </location>
</feature>
<evidence type="ECO:0000259" key="2">
    <source>
        <dbReference type="Pfam" id="PF00188"/>
    </source>
</evidence>
<dbReference type="CDD" id="cd05379">
    <property type="entry name" value="CAP_bacterial"/>
    <property type="match status" value="1"/>
</dbReference>
<feature type="transmembrane region" description="Helical" evidence="1">
    <location>
        <begin position="7"/>
        <end position="25"/>
    </location>
</feature>
<evidence type="ECO:0000256" key="1">
    <source>
        <dbReference type="SAM" id="Phobius"/>
    </source>
</evidence>